<evidence type="ECO:0000256" key="1">
    <source>
        <dbReference type="SAM" id="MobiDB-lite"/>
    </source>
</evidence>
<accession>A0A3S5CI83</accession>
<dbReference type="AlphaFoldDB" id="A0A3S5CI83"/>
<sequence length="103" mass="11519">MKFTTLGTAKGHSHPHWSAGSQPPKRDLGGGTDFNSDFMKFRSEVDLPALIRTEPKIATVSKEMEYQGDKKGEENTFHQSADATREDGQTWLLGSLSHQMRQL</sequence>
<dbReference type="Proteomes" id="UP000784294">
    <property type="component" value="Unassembled WGS sequence"/>
</dbReference>
<evidence type="ECO:0000313" key="2">
    <source>
        <dbReference type="EMBL" id="VEL10336.1"/>
    </source>
</evidence>
<name>A0A3S5CI83_9PLAT</name>
<comment type="caution">
    <text evidence="2">The sequence shown here is derived from an EMBL/GenBank/DDBJ whole genome shotgun (WGS) entry which is preliminary data.</text>
</comment>
<organism evidence="2 3">
    <name type="scientific">Protopolystoma xenopodis</name>
    <dbReference type="NCBI Taxonomy" id="117903"/>
    <lineage>
        <taxon>Eukaryota</taxon>
        <taxon>Metazoa</taxon>
        <taxon>Spiralia</taxon>
        <taxon>Lophotrochozoa</taxon>
        <taxon>Platyhelminthes</taxon>
        <taxon>Monogenea</taxon>
        <taxon>Polyopisthocotylea</taxon>
        <taxon>Polystomatidea</taxon>
        <taxon>Polystomatidae</taxon>
        <taxon>Protopolystoma</taxon>
    </lineage>
</organism>
<feature type="region of interest" description="Disordered" evidence="1">
    <location>
        <begin position="1"/>
        <end position="34"/>
    </location>
</feature>
<protein>
    <submittedName>
        <fullName evidence="2">Uncharacterized protein</fullName>
    </submittedName>
</protein>
<proteinExistence type="predicted"/>
<reference evidence="2" key="1">
    <citation type="submission" date="2018-11" db="EMBL/GenBank/DDBJ databases">
        <authorList>
            <consortium name="Pathogen Informatics"/>
        </authorList>
    </citation>
    <scope>NUCLEOTIDE SEQUENCE</scope>
</reference>
<gene>
    <name evidence="2" type="ORF">PXEA_LOCUS3776</name>
</gene>
<keyword evidence="3" id="KW-1185">Reference proteome</keyword>
<evidence type="ECO:0000313" key="3">
    <source>
        <dbReference type="Proteomes" id="UP000784294"/>
    </source>
</evidence>
<dbReference type="EMBL" id="CAAALY010008713">
    <property type="protein sequence ID" value="VEL10336.1"/>
    <property type="molecule type" value="Genomic_DNA"/>
</dbReference>